<feature type="compositionally biased region" description="Pro residues" evidence="1">
    <location>
        <begin position="84"/>
        <end position="99"/>
    </location>
</feature>
<comment type="caution">
    <text evidence="3">The sequence shown here is derived from an EMBL/GenBank/DDBJ whole genome shotgun (WGS) entry which is preliminary data.</text>
</comment>
<feature type="compositionally biased region" description="Acidic residues" evidence="1">
    <location>
        <begin position="124"/>
        <end position="135"/>
    </location>
</feature>
<dbReference type="KEGG" id="kne:92178112"/>
<dbReference type="GeneID" id="92178112"/>
<feature type="compositionally biased region" description="Basic residues" evidence="1">
    <location>
        <begin position="407"/>
        <end position="417"/>
    </location>
</feature>
<dbReference type="EMBL" id="JBCAWK010000002">
    <property type="protein sequence ID" value="KAK8865708.1"/>
    <property type="molecule type" value="Genomic_DNA"/>
</dbReference>
<feature type="transmembrane region" description="Helical" evidence="2">
    <location>
        <begin position="740"/>
        <end position="761"/>
    </location>
</feature>
<feature type="transmembrane region" description="Helical" evidence="2">
    <location>
        <begin position="845"/>
        <end position="864"/>
    </location>
</feature>
<feature type="compositionally biased region" description="Basic residues" evidence="1">
    <location>
        <begin position="146"/>
        <end position="155"/>
    </location>
</feature>
<keyword evidence="2" id="KW-1133">Transmembrane helix</keyword>
<feature type="region of interest" description="Disordered" evidence="1">
    <location>
        <begin position="457"/>
        <end position="619"/>
    </location>
</feature>
<dbReference type="AlphaFoldDB" id="A0AAW0Z430"/>
<evidence type="ECO:0000313" key="3">
    <source>
        <dbReference type="EMBL" id="KAK8865708.1"/>
    </source>
</evidence>
<feature type="compositionally biased region" description="Basic and acidic residues" evidence="1">
    <location>
        <begin position="169"/>
        <end position="186"/>
    </location>
</feature>
<dbReference type="GO" id="GO:0071944">
    <property type="term" value="C:cell periphery"/>
    <property type="evidence" value="ECO:0007669"/>
    <property type="project" value="TreeGrafter"/>
</dbReference>
<keyword evidence="2" id="KW-0472">Membrane</keyword>
<dbReference type="GO" id="GO:0000324">
    <property type="term" value="C:fungal-type vacuole"/>
    <property type="evidence" value="ECO:0007669"/>
    <property type="project" value="TreeGrafter"/>
</dbReference>
<organism evidence="3 4">
    <name type="scientific">Kwoniella newhampshirensis</name>
    <dbReference type="NCBI Taxonomy" id="1651941"/>
    <lineage>
        <taxon>Eukaryota</taxon>
        <taxon>Fungi</taxon>
        <taxon>Dikarya</taxon>
        <taxon>Basidiomycota</taxon>
        <taxon>Agaricomycotina</taxon>
        <taxon>Tremellomycetes</taxon>
        <taxon>Tremellales</taxon>
        <taxon>Cryptococcaceae</taxon>
        <taxon>Kwoniella</taxon>
    </lineage>
</organism>
<evidence type="ECO:0000256" key="1">
    <source>
        <dbReference type="SAM" id="MobiDB-lite"/>
    </source>
</evidence>
<feature type="compositionally biased region" description="Low complexity" evidence="1">
    <location>
        <begin position="264"/>
        <end position="283"/>
    </location>
</feature>
<feature type="compositionally biased region" description="Polar residues" evidence="1">
    <location>
        <begin position="514"/>
        <end position="525"/>
    </location>
</feature>
<gene>
    <name evidence="3" type="ORF">IAR55_000853</name>
</gene>
<protein>
    <submittedName>
        <fullName evidence="3">Uncharacterized protein</fullName>
    </submittedName>
</protein>
<proteinExistence type="predicted"/>
<dbReference type="PANTHER" id="PTHR36819:SF1">
    <property type="entry name" value="REGULATOR OF PHOSPHOLIPASE D SRF1"/>
    <property type="match status" value="1"/>
</dbReference>
<feature type="region of interest" description="Disordered" evidence="1">
    <location>
        <begin position="1"/>
        <end position="431"/>
    </location>
</feature>
<dbReference type="RefSeq" id="XP_066805187.1">
    <property type="nucleotide sequence ID" value="XM_066943986.1"/>
</dbReference>
<dbReference type="InterPro" id="IPR037737">
    <property type="entry name" value="Srf1"/>
</dbReference>
<reference evidence="3 4" key="1">
    <citation type="journal article" date="2024" name="bioRxiv">
        <title>Comparative genomics of Cryptococcus and Kwoniella reveals pathogenesis evolution and contrasting karyotype dynamics via intercentromeric recombination or chromosome fusion.</title>
        <authorList>
            <person name="Coelho M.A."/>
            <person name="David-Palma M."/>
            <person name="Shea T."/>
            <person name="Bowers K."/>
            <person name="McGinley-Smith S."/>
            <person name="Mohammad A.W."/>
            <person name="Gnirke A."/>
            <person name="Yurkov A.M."/>
            <person name="Nowrousian M."/>
            <person name="Sun S."/>
            <person name="Cuomo C.A."/>
            <person name="Heitman J."/>
        </authorList>
    </citation>
    <scope>NUCLEOTIDE SEQUENCE [LARGE SCALE GENOMIC DNA]</scope>
    <source>
        <strain evidence="3 4">CBS 13917</strain>
    </source>
</reference>
<feature type="compositionally biased region" description="Basic and acidic residues" evidence="1">
    <location>
        <begin position="12"/>
        <end position="40"/>
    </location>
</feature>
<keyword evidence="4" id="KW-1185">Reference proteome</keyword>
<name>A0AAW0Z430_9TREE</name>
<evidence type="ECO:0000256" key="2">
    <source>
        <dbReference type="SAM" id="Phobius"/>
    </source>
</evidence>
<feature type="compositionally biased region" description="Low complexity" evidence="1">
    <location>
        <begin position="605"/>
        <end position="614"/>
    </location>
</feature>
<evidence type="ECO:0000313" key="4">
    <source>
        <dbReference type="Proteomes" id="UP001388673"/>
    </source>
</evidence>
<feature type="compositionally biased region" description="Basic residues" evidence="1">
    <location>
        <begin position="529"/>
        <end position="540"/>
    </location>
</feature>
<feature type="transmembrane region" description="Helical" evidence="2">
    <location>
        <begin position="667"/>
        <end position="687"/>
    </location>
</feature>
<sequence>MASAGAGGSSTNRERGRSESRQRAAVKGKDKDDRSMRVKSPDANSALEHDGSMRTLSPRADSARNSTTAIRKVRTVPPMAVFEPPTPPSPVHSPLPLSPPTFAADQPKRPRHRIRYPSSSSSDTDTEDLDSDDEPPWWTFTQRGMAKLRQKNLHRSGRDVEQGALAEGESGKESGKERSTPRDRTKTGGVFSSSRRSSKDKEGTGFPASSSSKTVRSRGNSPSRQNSNNNSRLLQPAPIRFSNAQHFFRRPSKMEQGAGSDGNIPSLSISAPPRPSSAPTSPTIEAPSPGMTTLVDEMSTRLPSDDGPVPYLEEPISSRRAARRQLTAPTFPRFFKRDNSEDEPQEPSSDSEVVISDRGRIKPRPKSTLSNPAIAVDDGDGPPSDVDNGDETPNGGNSGAATPDRPKTRRKASHKLRLNLPPPMTRHFTNGWPHAGTWQDALYGYYDENESGAMRPLKSKKAPKMNAEGLAGIPSPTAEEGDPGLTQAEPFTPVRPEFGDEMNRNGPPGKSEAENNVAQTEAESSTTTRRAKPRRQRRFRQALAPPTPSGLGFTPSTRTGQPDEYPWHAGAEPANGFDWENGAARKELGVPQQNPAVDLSRSDTHGTGTNTDNTESMRAGQGRRKGWWVLGGRRRGPDGKKTKLKNVDSDWRRRYKRMLFLDARVTIWIRAMNLAIVAAALGLAVTIRLDLIHLRLPGLIGSSTTLIIAYASLTILHVLTAIYREYFGKPIGLWGLRSKMLWVCLDLLFVALWSSAMSLSINDLIATPLECTAGGAWWRDGLASEYAALLDELRQISAGVGEGSTVLTGVTTVSAISSTLGITLPASILDSPLTHEVCRRQAGCIALSLLALLLYGGNMVLSLFRIFETVRRTANVSRAVVV</sequence>
<keyword evidence="2" id="KW-0812">Transmembrane</keyword>
<dbReference type="PANTHER" id="PTHR36819">
    <property type="entry name" value="REGULATOR OF PHOSPHOLIPASE D SRF1"/>
    <property type="match status" value="1"/>
</dbReference>
<feature type="transmembrane region" description="Helical" evidence="2">
    <location>
        <begin position="699"/>
        <end position="719"/>
    </location>
</feature>
<dbReference type="Proteomes" id="UP001388673">
    <property type="component" value="Unassembled WGS sequence"/>
</dbReference>
<feature type="compositionally biased region" description="Low complexity" evidence="1">
    <location>
        <begin position="217"/>
        <end position="232"/>
    </location>
</feature>
<accession>A0AAW0Z430</accession>